<feature type="region of interest" description="Disordered" evidence="1">
    <location>
        <begin position="193"/>
        <end position="212"/>
    </location>
</feature>
<evidence type="ECO:0000256" key="1">
    <source>
        <dbReference type="SAM" id="MobiDB-lite"/>
    </source>
</evidence>
<gene>
    <name evidence="3" type="ORF">A7U60_g327</name>
</gene>
<feature type="domain" description="E3 ubiquitin-protein ligase RNF220 middle" evidence="2">
    <location>
        <begin position="44"/>
        <end position="278"/>
    </location>
</feature>
<name>A0A9Q5I5V0_SANBA</name>
<sequence>MPRDIKGKKRAAVAPEPPPSTASTSSLSPPPEEQPKLKRSKRAETRLCPVCEEKIPIRLLGMHAEWELKRVEEILINVGPLAQTSVMPESGLTTGRRGAAVKARRSINPHGDPDMSTVEQIEKTLKLLNRNRKHRNARLKEIIAQDEDERPHAKNANRGNELTCPICLTVVRGDPDVIDAHVDACVANASRLQAEAEERERRERSGTEHDPWTEIEVDGETRIHLNDVDGLRRIGVHVRDQTQVDIEDEVDVDGEDEFGVAQFTEQDVVNPISDRHISVVDKDDEGEDDVRTLRDLVAQGKIITRKAVTPDLDGVRTEVEQVIGVGDTDRINHAITIARKSGDTAKLLVALEDKIKHIVRINARLLVNFLTLSNLP</sequence>
<dbReference type="GO" id="GO:0016567">
    <property type="term" value="P:protein ubiquitination"/>
    <property type="evidence" value="ECO:0007669"/>
    <property type="project" value="TreeGrafter"/>
</dbReference>
<dbReference type="InterPro" id="IPR052443">
    <property type="entry name" value="E3_ubiq-ligase_RNF220-like"/>
</dbReference>
<evidence type="ECO:0000313" key="3">
    <source>
        <dbReference type="EMBL" id="OCB92260.1"/>
    </source>
</evidence>
<feature type="compositionally biased region" description="Basic residues" evidence="1">
    <location>
        <begin position="1"/>
        <end position="11"/>
    </location>
</feature>
<protein>
    <recommendedName>
        <fullName evidence="2">E3 ubiquitin-protein ligase RNF220 middle domain-containing protein</fullName>
    </recommendedName>
</protein>
<evidence type="ECO:0000313" key="4">
    <source>
        <dbReference type="Proteomes" id="UP000757232"/>
    </source>
</evidence>
<dbReference type="OrthoDB" id="6270329at2759"/>
<proteinExistence type="predicted"/>
<dbReference type="GO" id="GO:0061630">
    <property type="term" value="F:ubiquitin protein ligase activity"/>
    <property type="evidence" value="ECO:0007669"/>
    <property type="project" value="TreeGrafter"/>
</dbReference>
<feature type="region of interest" description="Disordered" evidence="1">
    <location>
        <begin position="1"/>
        <end position="42"/>
    </location>
</feature>
<dbReference type="Pfam" id="PF15926">
    <property type="entry name" value="RNF220"/>
    <property type="match status" value="1"/>
</dbReference>
<dbReference type="Proteomes" id="UP000757232">
    <property type="component" value="Unassembled WGS sequence"/>
</dbReference>
<feature type="compositionally biased region" description="Basic and acidic residues" evidence="1">
    <location>
        <begin position="194"/>
        <end position="212"/>
    </location>
</feature>
<organism evidence="3 4">
    <name type="scientific">Sanghuangporus baumii</name>
    <name type="common">Phellinus baumii</name>
    <dbReference type="NCBI Taxonomy" id="108892"/>
    <lineage>
        <taxon>Eukaryota</taxon>
        <taxon>Fungi</taxon>
        <taxon>Dikarya</taxon>
        <taxon>Basidiomycota</taxon>
        <taxon>Agaricomycotina</taxon>
        <taxon>Agaricomycetes</taxon>
        <taxon>Hymenochaetales</taxon>
        <taxon>Hymenochaetaceae</taxon>
        <taxon>Sanghuangporus</taxon>
    </lineage>
</organism>
<dbReference type="AlphaFoldDB" id="A0A9Q5I5V0"/>
<evidence type="ECO:0000259" key="2">
    <source>
        <dbReference type="Pfam" id="PF15926"/>
    </source>
</evidence>
<dbReference type="PANTHER" id="PTHR13459">
    <property type="entry name" value="E3 UBIQUITIN-PROTEIN LIGASE RNF220 ISOFORM X1"/>
    <property type="match status" value="1"/>
</dbReference>
<keyword evidence="4" id="KW-1185">Reference proteome</keyword>
<accession>A0A9Q5I5V0</accession>
<reference evidence="3" key="1">
    <citation type="submission" date="2016-06" db="EMBL/GenBank/DDBJ databases">
        <title>Draft Genome sequence of the fungus Inonotus baumii.</title>
        <authorList>
            <person name="Zhu H."/>
            <person name="Lin W."/>
        </authorList>
    </citation>
    <scope>NUCLEOTIDE SEQUENCE</scope>
    <source>
        <strain evidence="3">821</strain>
    </source>
</reference>
<dbReference type="PANTHER" id="PTHR13459:SF1">
    <property type="entry name" value="E3 UBIQUITIN-PROTEIN LIGASE RNF220 ISOFORM X1"/>
    <property type="match status" value="1"/>
</dbReference>
<comment type="caution">
    <text evidence="3">The sequence shown here is derived from an EMBL/GenBank/DDBJ whole genome shotgun (WGS) entry which is preliminary data.</text>
</comment>
<dbReference type="InterPro" id="IPR031824">
    <property type="entry name" value="RNF220_mid"/>
</dbReference>
<dbReference type="EMBL" id="LNZH02000007">
    <property type="protein sequence ID" value="OCB92260.1"/>
    <property type="molecule type" value="Genomic_DNA"/>
</dbReference>